<dbReference type="Gene3D" id="2.30.29.30">
    <property type="entry name" value="Pleckstrin-homology domain (PH domain)/Phosphotyrosine-binding domain (PTB)"/>
    <property type="match status" value="1"/>
</dbReference>
<sequence length="568" mass="63062">MLLNQFLGIATMVAVPFCRCRVLYIGSAVPTITKDGLQGIQQPLRERYPVEETADTKGIDSWLSVWSNGILLEYIDGDKKTETAFYPINSLHYCAAVRYVNVSGYAIEGGGERFLPLDSPFANNDDTRHPPIFAAIFRRTTGIKVLECHAFICTNAKAANALVRCCFHAYAESMYVKLEERIPGLKAIKEASRSASPPSERAASETEEISPSEEEKEQQRWAEKAIGKEAWERRQQSGEYDSASISSSLANRFRHKKIDHDRGQAVERGALIPYSPLESYARRAGSDIDLAYGGEPPIPGFFGGLPPPFRGGPFPPPHMVPIHPMMRPPFFAPFPPPPPHAHMMPPPPPHLHMMPPPLAPLGMPPPRFPPGMFPPPPMGMIHPRFMPPYGPLHPSMGRPRTPTDGPIITGPESVYGTLPRRPAFEEPIYMPGNMPNMPPQASYQPASYPADHYDAYYDTYKTQRSPQSAKEKAGESHTISRRAATSEQDESSQFWDAYEAGIYRKPHINEKAFSATVRSTSSALNDSTVVTEADVVRPETPPADYETAFEAMHVNKSSNQQRTTAVMY</sequence>
<evidence type="ECO:0000256" key="1">
    <source>
        <dbReference type="SAM" id="MobiDB-lite"/>
    </source>
</evidence>
<dbReference type="WBParaSite" id="PgR019_g057_t02">
    <property type="protein sequence ID" value="PgR019_g057_t02"/>
    <property type="gene ID" value="PgR019_g057"/>
</dbReference>
<dbReference type="SMART" id="SM00462">
    <property type="entry name" value="PTB"/>
    <property type="match status" value="1"/>
</dbReference>
<dbReference type="PANTHER" id="PTHR21219:SF3">
    <property type="entry name" value="FI19613P1"/>
    <property type="match status" value="1"/>
</dbReference>
<dbReference type="SUPFAM" id="SSF50729">
    <property type="entry name" value="PH domain-like"/>
    <property type="match status" value="1"/>
</dbReference>
<evidence type="ECO:0000313" key="5">
    <source>
        <dbReference type="WBParaSite" id="PgR019_g057_t02"/>
    </source>
</evidence>
<feature type="region of interest" description="Disordered" evidence="1">
    <location>
        <begin position="461"/>
        <end position="491"/>
    </location>
</feature>
<evidence type="ECO:0000313" key="4">
    <source>
        <dbReference type="Proteomes" id="UP000887569"/>
    </source>
</evidence>
<dbReference type="CDD" id="cd01217">
    <property type="entry name" value="PTB_CG12581"/>
    <property type="match status" value="1"/>
</dbReference>
<proteinExistence type="predicted"/>
<dbReference type="AlphaFoldDB" id="A0A915B090"/>
<protein>
    <submittedName>
        <fullName evidence="5">PID domain-containing protein</fullName>
    </submittedName>
</protein>
<dbReference type="PANTHER" id="PTHR21219">
    <property type="entry name" value="FI19613P1"/>
    <property type="match status" value="1"/>
</dbReference>
<organism evidence="4 5">
    <name type="scientific">Parascaris univalens</name>
    <name type="common">Nematode worm</name>
    <dbReference type="NCBI Taxonomy" id="6257"/>
    <lineage>
        <taxon>Eukaryota</taxon>
        <taxon>Metazoa</taxon>
        <taxon>Ecdysozoa</taxon>
        <taxon>Nematoda</taxon>
        <taxon>Chromadorea</taxon>
        <taxon>Rhabditida</taxon>
        <taxon>Spirurina</taxon>
        <taxon>Ascaridomorpha</taxon>
        <taxon>Ascaridoidea</taxon>
        <taxon>Ascarididae</taxon>
        <taxon>Parascaris</taxon>
    </lineage>
</organism>
<feature type="signal peptide" evidence="2">
    <location>
        <begin position="1"/>
        <end position="20"/>
    </location>
</feature>
<accession>A0A915B090</accession>
<evidence type="ECO:0000256" key="2">
    <source>
        <dbReference type="SAM" id="SignalP"/>
    </source>
</evidence>
<feature type="region of interest" description="Disordered" evidence="1">
    <location>
        <begin position="190"/>
        <end position="222"/>
    </location>
</feature>
<feature type="compositionally biased region" description="Acidic residues" evidence="1">
    <location>
        <begin position="205"/>
        <end position="216"/>
    </location>
</feature>
<dbReference type="Proteomes" id="UP000887569">
    <property type="component" value="Unplaced"/>
</dbReference>
<feature type="chain" id="PRO_5037364023" evidence="2">
    <location>
        <begin position="21"/>
        <end position="568"/>
    </location>
</feature>
<feature type="domain" description="PID" evidence="3">
    <location>
        <begin position="15"/>
        <end position="183"/>
    </location>
</feature>
<dbReference type="InterPro" id="IPR006020">
    <property type="entry name" value="PTB/PI_dom"/>
</dbReference>
<reference evidence="5" key="1">
    <citation type="submission" date="2022-11" db="UniProtKB">
        <authorList>
            <consortium name="WormBaseParasite"/>
        </authorList>
    </citation>
    <scope>IDENTIFICATION</scope>
</reference>
<evidence type="ECO:0000259" key="3">
    <source>
        <dbReference type="SMART" id="SM00462"/>
    </source>
</evidence>
<name>A0A915B090_PARUN</name>
<keyword evidence="4" id="KW-1185">Reference proteome</keyword>
<dbReference type="InterPro" id="IPR011993">
    <property type="entry name" value="PH-like_dom_sf"/>
</dbReference>
<keyword evidence="2" id="KW-0732">Signal</keyword>